<keyword evidence="4" id="KW-0067">ATP-binding</keyword>
<dbReference type="GO" id="GO:0004386">
    <property type="term" value="F:helicase activity"/>
    <property type="evidence" value="ECO:0007669"/>
    <property type="project" value="UniProtKB-KW"/>
</dbReference>
<dbReference type="Gene3D" id="3.40.50.10810">
    <property type="entry name" value="Tandem AAA-ATPase domain"/>
    <property type="match status" value="1"/>
</dbReference>
<comment type="caution">
    <text evidence="4">The sequence shown here is derived from an EMBL/GenBank/DDBJ whole genome shotgun (WGS) entry which is preliminary data.</text>
</comment>
<evidence type="ECO:0000313" key="5">
    <source>
        <dbReference type="Proteomes" id="UP000309668"/>
    </source>
</evidence>
<proteinExistence type="predicted"/>
<dbReference type="SMART" id="SM00487">
    <property type="entry name" value="DEXDc"/>
    <property type="match status" value="1"/>
</dbReference>
<feature type="domain" description="Helicase C-terminal" evidence="3">
    <location>
        <begin position="450"/>
        <end position="623"/>
    </location>
</feature>
<evidence type="ECO:0000256" key="1">
    <source>
        <dbReference type="ARBA" id="ARBA00022801"/>
    </source>
</evidence>
<dbReference type="InterPro" id="IPR038718">
    <property type="entry name" value="SNF2-like_sf"/>
</dbReference>
<dbReference type="InterPro" id="IPR001650">
    <property type="entry name" value="Helicase_C-like"/>
</dbReference>
<protein>
    <submittedName>
        <fullName evidence="4">DEAD/DEAH box helicase</fullName>
    </submittedName>
</protein>
<sequence length="899" mass="99619">MPETNTFLAPHTPVSHPLHGSGQVIVDSGDAVVVRFGGEIHSVLRSELVRARSLDLALESGAFDDSAEGLLRASALAIRSVNDQWGVFSRSRVQLLPHQLWVCHKVNRQWPFRWLVADDVGLGKTIEAGLVLMPLVARAQVRRLLILAPAKLVPQWQKRLYEMFDLRLQMYGREIAKASADFWGVTQMVVASVHTLRQEVSEGRAEASAFLDAEPWDAVVVDEAHHLHADDRTGETLSLELLKEMERRGKIKSLLLFTGTPHRGKDHGFFSLLSLLDNERFGPDKDPEEQLAALPEFMIRNNKAKVTDLKGEKLFTPVTVESREYQFSDAEAAFYDTLSAFIIDGRAYASNLSGQAQTARMLLLIALQKLAASSIAAIRSALIKRRDKLASVAENARATIAATDQPETLDDAAVLDEEASARLLAELMDGEVARLEELLDLAEPIVSEQKIERLVELIVTDLPEDEPVLLFTEYKATQALVVNALHARFGYGRCAFINGEGKLENLLRADGSYGPRSSTRETAADDFNAGKVRFLVSTEAAGEGIDLQERCATLVHVDMPWNPMRLHQRVGRLSRYGQTRPVQVFILRNPATVEARIWDLLNAKLERIQAALDVAMDEREDISQLVVGLSGPSIEVMFAEGQARFGADSKPAREGVSTWFDQASATIGGEDLVKSVRNMLGNVTRFDFAQVGNNIPKVDLPDLERFLKLELERQGKRAMNREDGMEVIAPDEWRKTDYAIAKRYTGLVFDRNAPIDRKQAPTRLIGIGHSLLDRALKESLDREAFLARCSRLKVPLLITSITDEITGHGQTVGRIVVGACRLADGTVEILRDWELLKRLNLVGAADETLPSPQAAGQQLTDLAQDLIIHIGKNARELAEGMTRPSVRGEVLLVPEDDDD</sequence>
<keyword evidence="5" id="KW-1185">Reference proteome</keyword>
<keyword evidence="1" id="KW-0378">Hydrolase</keyword>
<dbReference type="Pfam" id="PF00271">
    <property type="entry name" value="Helicase_C"/>
    <property type="match status" value="1"/>
</dbReference>
<evidence type="ECO:0000259" key="3">
    <source>
        <dbReference type="PROSITE" id="PS51194"/>
    </source>
</evidence>
<dbReference type="CDD" id="cd18793">
    <property type="entry name" value="SF2_C_SNF"/>
    <property type="match status" value="1"/>
</dbReference>
<accession>A0A5S3P6C2</accession>
<reference evidence="4 5" key="1">
    <citation type="submission" date="2019-05" db="EMBL/GenBank/DDBJ databases">
        <title>Erythrobacter marisflavi sp. nov., isolated from isolated from water of an estuary environment.</title>
        <authorList>
            <person name="Yoon J.-H."/>
        </authorList>
    </citation>
    <scope>NUCLEOTIDE SEQUENCE [LARGE SCALE GENOMIC DNA]</scope>
    <source>
        <strain evidence="4 5">KEM-5</strain>
    </source>
</reference>
<dbReference type="OrthoDB" id="9814088at2"/>
<dbReference type="SMART" id="SM00490">
    <property type="entry name" value="HELICc"/>
    <property type="match status" value="1"/>
</dbReference>
<organism evidence="4 5">
    <name type="scientific">Qipengyuania marisflavi</name>
    <dbReference type="NCBI Taxonomy" id="2486356"/>
    <lineage>
        <taxon>Bacteria</taxon>
        <taxon>Pseudomonadati</taxon>
        <taxon>Pseudomonadota</taxon>
        <taxon>Alphaproteobacteria</taxon>
        <taxon>Sphingomonadales</taxon>
        <taxon>Erythrobacteraceae</taxon>
        <taxon>Qipengyuania</taxon>
    </lineage>
</organism>
<dbReference type="EMBL" id="VCAO01000002">
    <property type="protein sequence ID" value="TMM48677.1"/>
    <property type="molecule type" value="Genomic_DNA"/>
</dbReference>
<dbReference type="PROSITE" id="PS51192">
    <property type="entry name" value="HELICASE_ATP_BIND_1"/>
    <property type="match status" value="1"/>
</dbReference>
<gene>
    <name evidence="4" type="ORF">FEV51_04545</name>
</gene>
<dbReference type="Pfam" id="PF00176">
    <property type="entry name" value="SNF2-rel_dom"/>
    <property type="match status" value="1"/>
</dbReference>
<dbReference type="PANTHER" id="PTHR45766">
    <property type="entry name" value="DNA ANNEALING HELICASE AND ENDONUCLEASE ZRANB3 FAMILY MEMBER"/>
    <property type="match status" value="1"/>
</dbReference>
<feature type="domain" description="Helicase ATP-binding" evidence="2">
    <location>
        <begin position="115"/>
        <end position="279"/>
    </location>
</feature>
<dbReference type="GO" id="GO:0005524">
    <property type="term" value="F:ATP binding"/>
    <property type="evidence" value="ECO:0007669"/>
    <property type="project" value="InterPro"/>
</dbReference>
<dbReference type="Proteomes" id="UP000309668">
    <property type="component" value="Unassembled WGS sequence"/>
</dbReference>
<dbReference type="RefSeq" id="WP_138616435.1">
    <property type="nucleotide sequence ID" value="NZ_VCAO01000002.1"/>
</dbReference>
<name>A0A5S3P6C2_9SPHN</name>
<dbReference type="Gene3D" id="3.40.50.300">
    <property type="entry name" value="P-loop containing nucleotide triphosphate hydrolases"/>
    <property type="match status" value="1"/>
</dbReference>
<dbReference type="AlphaFoldDB" id="A0A5S3P6C2"/>
<dbReference type="PROSITE" id="PS51194">
    <property type="entry name" value="HELICASE_CTER"/>
    <property type="match status" value="1"/>
</dbReference>
<dbReference type="InterPro" id="IPR049730">
    <property type="entry name" value="SNF2/RAD54-like_C"/>
</dbReference>
<dbReference type="InterPro" id="IPR027417">
    <property type="entry name" value="P-loop_NTPase"/>
</dbReference>
<keyword evidence="4" id="KW-0347">Helicase</keyword>
<evidence type="ECO:0000313" key="4">
    <source>
        <dbReference type="EMBL" id="TMM48677.1"/>
    </source>
</evidence>
<dbReference type="InterPro" id="IPR014001">
    <property type="entry name" value="Helicase_ATP-bd"/>
</dbReference>
<evidence type="ECO:0000259" key="2">
    <source>
        <dbReference type="PROSITE" id="PS51192"/>
    </source>
</evidence>
<keyword evidence="4" id="KW-0547">Nucleotide-binding</keyword>
<dbReference type="GO" id="GO:0016787">
    <property type="term" value="F:hydrolase activity"/>
    <property type="evidence" value="ECO:0007669"/>
    <property type="project" value="UniProtKB-KW"/>
</dbReference>
<dbReference type="PANTHER" id="PTHR45766:SF6">
    <property type="entry name" value="SWI_SNF-RELATED MATRIX-ASSOCIATED ACTIN-DEPENDENT REGULATOR OF CHROMATIN SUBFAMILY A-LIKE PROTEIN 1"/>
    <property type="match status" value="1"/>
</dbReference>
<dbReference type="SUPFAM" id="SSF52540">
    <property type="entry name" value="P-loop containing nucleoside triphosphate hydrolases"/>
    <property type="match status" value="2"/>
</dbReference>
<dbReference type="InterPro" id="IPR000330">
    <property type="entry name" value="SNF2_N"/>
</dbReference>